<name>A0A2P5DDA5_PARAD</name>
<dbReference type="EMBL" id="JXTB01000045">
    <property type="protein sequence ID" value="PON71286.1"/>
    <property type="molecule type" value="Genomic_DNA"/>
</dbReference>
<dbReference type="Proteomes" id="UP000237105">
    <property type="component" value="Unassembled WGS sequence"/>
</dbReference>
<organism evidence="1 2">
    <name type="scientific">Parasponia andersonii</name>
    <name type="common">Sponia andersonii</name>
    <dbReference type="NCBI Taxonomy" id="3476"/>
    <lineage>
        <taxon>Eukaryota</taxon>
        <taxon>Viridiplantae</taxon>
        <taxon>Streptophyta</taxon>
        <taxon>Embryophyta</taxon>
        <taxon>Tracheophyta</taxon>
        <taxon>Spermatophyta</taxon>
        <taxon>Magnoliopsida</taxon>
        <taxon>eudicotyledons</taxon>
        <taxon>Gunneridae</taxon>
        <taxon>Pentapetalae</taxon>
        <taxon>rosids</taxon>
        <taxon>fabids</taxon>
        <taxon>Rosales</taxon>
        <taxon>Cannabaceae</taxon>
        <taxon>Parasponia</taxon>
    </lineage>
</organism>
<dbReference type="AlphaFoldDB" id="A0A2P5DDA5"/>
<accession>A0A2P5DDA5</accession>
<reference evidence="2" key="1">
    <citation type="submission" date="2016-06" db="EMBL/GenBank/DDBJ databases">
        <title>Parallel loss of symbiosis genes in relatives of nitrogen-fixing non-legume Parasponia.</title>
        <authorList>
            <person name="Van Velzen R."/>
            <person name="Holmer R."/>
            <person name="Bu F."/>
            <person name="Rutten L."/>
            <person name="Van Zeijl A."/>
            <person name="Liu W."/>
            <person name="Santuari L."/>
            <person name="Cao Q."/>
            <person name="Sharma T."/>
            <person name="Shen D."/>
            <person name="Roswanjaya Y."/>
            <person name="Wardhani T."/>
            <person name="Kalhor M.S."/>
            <person name="Jansen J."/>
            <person name="Van den Hoogen J."/>
            <person name="Gungor B."/>
            <person name="Hartog M."/>
            <person name="Hontelez J."/>
            <person name="Verver J."/>
            <person name="Yang W.-C."/>
            <person name="Schijlen E."/>
            <person name="Repin R."/>
            <person name="Schilthuizen M."/>
            <person name="Schranz E."/>
            <person name="Heidstra R."/>
            <person name="Miyata K."/>
            <person name="Fedorova E."/>
            <person name="Kohlen W."/>
            <person name="Bisseling T."/>
            <person name="Smit S."/>
            <person name="Geurts R."/>
        </authorList>
    </citation>
    <scope>NUCLEOTIDE SEQUENCE [LARGE SCALE GENOMIC DNA]</scope>
    <source>
        <strain evidence="2">cv. WU1-14</strain>
    </source>
</reference>
<proteinExistence type="predicted"/>
<keyword evidence="2" id="KW-1185">Reference proteome</keyword>
<evidence type="ECO:0000313" key="2">
    <source>
        <dbReference type="Proteomes" id="UP000237105"/>
    </source>
</evidence>
<comment type="caution">
    <text evidence="1">The sequence shown here is derived from an EMBL/GenBank/DDBJ whole genome shotgun (WGS) entry which is preliminary data.</text>
</comment>
<protein>
    <submittedName>
        <fullName evidence="1">Uncharacterized protein</fullName>
    </submittedName>
</protein>
<gene>
    <name evidence="1" type="ORF">PanWU01x14_074260</name>
</gene>
<sequence length="64" mass="6800">VSSPSPTSISSCWSPPPFGELKLNVDIAVDEVHGASGLGLIIRDLLAMFEVLLLLELSLTSHLI</sequence>
<evidence type="ECO:0000313" key="1">
    <source>
        <dbReference type="EMBL" id="PON71286.1"/>
    </source>
</evidence>
<feature type="non-terminal residue" evidence="1">
    <location>
        <position position="1"/>
    </location>
</feature>